<gene>
    <name evidence="1" type="ORF">CC86DRAFT_116568</name>
</gene>
<sequence length="75" mass="8530">MTVLTKATLTDAVGFIDLPRELRDLVYMQALSDNGQTVIFTLIEPNGRKLLLGPDVLDFLLSCRTVYHETIWIYT</sequence>
<proteinExistence type="predicted"/>
<dbReference type="AlphaFoldDB" id="A0A6A6ZHX6"/>
<dbReference type="OrthoDB" id="5272396at2759"/>
<keyword evidence="2" id="KW-1185">Reference proteome</keyword>
<protein>
    <submittedName>
        <fullName evidence="1">Uncharacterized protein</fullName>
    </submittedName>
</protein>
<reference evidence="1" key="1">
    <citation type="journal article" date="2020" name="Stud. Mycol.">
        <title>101 Dothideomycetes genomes: a test case for predicting lifestyles and emergence of pathogens.</title>
        <authorList>
            <person name="Haridas S."/>
            <person name="Albert R."/>
            <person name="Binder M."/>
            <person name="Bloem J."/>
            <person name="Labutti K."/>
            <person name="Salamov A."/>
            <person name="Andreopoulos B."/>
            <person name="Baker S."/>
            <person name="Barry K."/>
            <person name="Bills G."/>
            <person name="Bluhm B."/>
            <person name="Cannon C."/>
            <person name="Castanera R."/>
            <person name="Culley D."/>
            <person name="Daum C."/>
            <person name="Ezra D."/>
            <person name="Gonzalez J."/>
            <person name="Henrissat B."/>
            <person name="Kuo A."/>
            <person name="Liang C."/>
            <person name="Lipzen A."/>
            <person name="Lutzoni F."/>
            <person name="Magnuson J."/>
            <person name="Mondo S."/>
            <person name="Nolan M."/>
            <person name="Ohm R."/>
            <person name="Pangilinan J."/>
            <person name="Park H.-J."/>
            <person name="Ramirez L."/>
            <person name="Alfaro M."/>
            <person name="Sun H."/>
            <person name="Tritt A."/>
            <person name="Yoshinaga Y."/>
            <person name="Zwiers L.-H."/>
            <person name="Turgeon B."/>
            <person name="Goodwin S."/>
            <person name="Spatafora J."/>
            <person name="Crous P."/>
            <person name="Grigoriev I."/>
        </authorList>
    </citation>
    <scope>NUCLEOTIDE SEQUENCE</scope>
    <source>
        <strain evidence="1">CBS 113818</strain>
    </source>
</reference>
<dbReference type="EMBL" id="MU006240">
    <property type="protein sequence ID" value="KAF2820681.1"/>
    <property type="molecule type" value="Genomic_DNA"/>
</dbReference>
<dbReference type="Proteomes" id="UP000799424">
    <property type="component" value="Unassembled WGS sequence"/>
</dbReference>
<evidence type="ECO:0000313" key="1">
    <source>
        <dbReference type="EMBL" id="KAF2820681.1"/>
    </source>
</evidence>
<name>A0A6A6ZHX6_9PLEO</name>
<organism evidence="1 2">
    <name type="scientific">Ophiobolus disseminans</name>
    <dbReference type="NCBI Taxonomy" id="1469910"/>
    <lineage>
        <taxon>Eukaryota</taxon>
        <taxon>Fungi</taxon>
        <taxon>Dikarya</taxon>
        <taxon>Ascomycota</taxon>
        <taxon>Pezizomycotina</taxon>
        <taxon>Dothideomycetes</taxon>
        <taxon>Pleosporomycetidae</taxon>
        <taxon>Pleosporales</taxon>
        <taxon>Pleosporineae</taxon>
        <taxon>Phaeosphaeriaceae</taxon>
        <taxon>Ophiobolus</taxon>
    </lineage>
</organism>
<evidence type="ECO:0000313" key="2">
    <source>
        <dbReference type="Proteomes" id="UP000799424"/>
    </source>
</evidence>
<accession>A0A6A6ZHX6</accession>